<dbReference type="InterPro" id="IPR005467">
    <property type="entry name" value="His_kinase_dom"/>
</dbReference>
<gene>
    <name evidence="5" type="ORF">FSW04_21175</name>
</gene>
<dbReference type="SMART" id="SM00065">
    <property type="entry name" value="GAF"/>
    <property type="match status" value="2"/>
</dbReference>
<dbReference type="PANTHER" id="PTHR24421">
    <property type="entry name" value="NITRATE/NITRITE SENSOR PROTEIN NARX-RELATED"/>
    <property type="match status" value="1"/>
</dbReference>
<dbReference type="OrthoDB" id="5241249at2"/>
<dbReference type="GO" id="GO:0016020">
    <property type="term" value="C:membrane"/>
    <property type="evidence" value="ECO:0007669"/>
    <property type="project" value="InterPro"/>
</dbReference>
<dbReference type="SMART" id="SM00387">
    <property type="entry name" value="HATPase_c"/>
    <property type="match status" value="1"/>
</dbReference>
<sequence>MDVPTLTRLIDVGRGLLSELELDTVLERMLDVACEVTGAQFAAVGVLDSRRERLARFLTRGIPAGHRAAIGELPSGRGVLGLLIKDPRPLRMDDVGAHAQSYGFPLNHPPMGSFLGVPIIIRGEAWGNLYLTDKQGGGGFTADDEQAMVVLADWAAIAVDNARLYQDVASRRDGLERTVRALETTTEIASAIAGEVELDRILELLTKRGRALVDARTIVVVLPAADALEVAAAAGEVPDGLLAPTSDHGRSVLEGIMRSRRPGRLTDLHRQAGKLFSADLQAKAGLMVPMLHRGQPLGVLAAFDRLDDGPEFSTDDERLLQAFAASAATAVATAQSVASLSLERSIRASEAERTRWARELHDETLQELGGLRVLLSAARRSADPVRVDEALGQAIELVTGGIANLRALIADLRPAALDEIGTGAALAGLAERVRAISGLAIDLVVDLDFEEGRAATRHDPDLEETVYRTVQEALTNAVKHAQATRVAVTVTETDGTLTIAVTDDGRGFDPGESADGFGLVGMRERIALAHGSLDLRSAPGAGAVLEARLPVRRREAGGVSVREAQAPVAGAG</sequence>
<dbReference type="GO" id="GO:0000155">
    <property type="term" value="F:phosphorelay sensor kinase activity"/>
    <property type="evidence" value="ECO:0007669"/>
    <property type="project" value="InterPro"/>
</dbReference>
<evidence type="ECO:0000256" key="2">
    <source>
        <dbReference type="ARBA" id="ARBA00022777"/>
    </source>
</evidence>
<dbReference type="InterPro" id="IPR011712">
    <property type="entry name" value="Sig_transdc_His_kin_sub3_dim/P"/>
</dbReference>
<dbReference type="KEGG" id="bsol:FSW04_21175"/>
<dbReference type="Gene3D" id="3.30.450.40">
    <property type="match status" value="2"/>
</dbReference>
<dbReference type="Proteomes" id="UP000321805">
    <property type="component" value="Chromosome"/>
</dbReference>
<accession>A0A5B8U9I3</accession>
<dbReference type="RefSeq" id="WP_146922194.1">
    <property type="nucleotide sequence ID" value="NZ_CP042430.1"/>
</dbReference>
<name>A0A5B8U9I3_9ACTN</name>
<feature type="domain" description="Histidine kinase" evidence="4">
    <location>
        <begin position="359"/>
        <end position="553"/>
    </location>
</feature>
<dbReference type="EMBL" id="CP042430">
    <property type="protein sequence ID" value="QEC49829.1"/>
    <property type="molecule type" value="Genomic_DNA"/>
</dbReference>
<dbReference type="InterPro" id="IPR003594">
    <property type="entry name" value="HATPase_dom"/>
</dbReference>
<keyword evidence="3" id="KW-0902">Two-component regulatory system</keyword>
<dbReference type="PANTHER" id="PTHR24421:SF61">
    <property type="entry name" value="OXYGEN SENSOR HISTIDINE KINASE NREB"/>
    <property type="match status" value="1"/>
</dbReference>
<evidence type="ECO:0000256" key="1">
    <source>
        <dbReference type="ARBA" id="ARBA00022679"/>
    </source>
</evidence>
<protein>
    <submittedName>
        <fullName evidence="5">GAF domain-containing sensor histidine kinase</fullName>
    </submittedName>
</protein>
<dbReference type="Pfam" id="PF13185">
    <property type="entry name" value="GAF_2"/>
    <property type="match status" value="1"/>
</dbReference>
<dbReference type="SUPFAM" id="SSF55781">
    <property type="entry name" value="GAF domain-like"/>
    <property type="match status" value="2"/>
</dbReference>
<keyword evidence="6" id="KW-1185">Reference proteome</keyword>
<dbReference type="PROSITE" id="PS50109">
    <property type="entry name" value="HIS_KIN"/>
    <property type="match status" value="1"/>
</dbReference>
<evidence type="ECO:0000313" key="5">
    <source>
        <dbReference type="EMBL" id="QEC49829.1"/>
    </source>
</evidence>
<evidence type="ECO:0000259" key="4">
    <source>
        <dbReference type="PROSITE" id="PS50109"/>
    </source>
</evidence>
<dbReference type="AlphaFoldDB" id="A0A5B8U9I3"/>
<evidence type="ECO:0000256" key="3">
    <source>
        <dbReference type="ARBA" id="ARBA00023012"/>
    </source>
</evidence>
<dbReference type="InterPro" id="IPR029016">
    <property type="entry name" value="GAF-like_dom_sf"/>
</dbReference>
<keyword evidence="1" id="KW-0808">Transferase</keyword>
<keyword evidence="2 5" id="KW-0418">Kinase</keyword>
<dbReference type="CDD" id="cd16917">
    <property type="entry name" value="HATPase_UhpB-NarQ-NarX-like"/>
    <property type="match status" value="1"/>
</dbReference>
<evidence type="ECO:0000313" key="6">
    <source>
        <dbReference type="Proteomes" id="UP000321805"/>
    </source>
</evidence>
<dbReference type="GO" id="GO:0046983">
    <property type="term" value="F:protein dimerization activity"/>
    <property type="evidence" value="ECO:0007669"/>
    <property type="project" value="InterPro"/>
</dbReference>
<dbReference type="InterPro" id="IPR050482">
    <property type="entry name" value="Sensor_HK_TwoCompSys"/>
</dbReference>
<dbReference type="Pfam" id="PF02518">
    <property type="entry name" value="HATPase_c"/>
    <property type="match status" value="1"/>
</dbReference>
<proteinExistence type="predicted"/>
<dbReference type="InterPro" id="IPR003018">
    <property type="entry name" value="GAF"/>
</dbReference>
<organism evidence="5 6">
    <name type="scientific">Baekduia soli</name>
    <dbReference type="NCBI Taxonomy" id="496014"/>
    <lineage>
        <taxon>Bacteria</taxon>
        <taxon>Bacillati</taxon>
        <taxon>Actinomycetota</taxon>
        <taxon>Thermoleophilia</taxon>
        <taxon>Solirubrobacterales</taxon>
        <taxon>Baekduiaceae</taxon>
        <taxon>Baekduia</taxon>
    </lineage>
</organism>
<dbReference type="Pfam" id="PF01590">
    <property type="entry name" value="GAF"/>
    <property type="match status" value="1"/>
</dbReference>
<dbReference type="SUPFAM" id="SSF55874">
    <property type="entry name" value="ATPase domain of HSP90 chaperone/DNA topoisomerase II/histidine kinase"/>
    <property type="match status" value="1"/>
</dbReference>
<dbReference type="Gene3D" id="3.30.565.10">
    <property type="entry name" value="Histidine kinase-like ATPase, C-terminal domain"/>
    <property type="match status" value="1"/>
</dbReference>
<dbReference type="InterPro" id="IPR036890">
    <property type="entry name" value="HATPase_C_sf"/>
</dbReference>
<dbReference type="Pfam" id="PF07730">
    <property type="entry name" value="HisKA_3"/>
    <property type="match status" value="1"/>
</dbReference>
<reference evidence="5 6" key="1">
    <citation type="journal article" date="2018" name="J. Microbiol.">
        <title>Baekduia soli gen. nov., sp. nov., a novel bacterium isolated from the soil of Baekdu Mountain and proposal of a novel family name, Baekduiaceae fam. nov.</title>
        <authorList>
            <person name="An D.S."/>
            <person name="Siddiqi M.Z."/>
            <person name="Kim K.H."/>
            <person name="Yu H.S."/>
            <person name="Im W.T."/>
        </authorList>
    </citation>
    <scope>NUCLEOTIDE SEQUENCE [LARGE SCALE GENOMIC DNA]</scope>
    <source>
        <strain evidence="5 6">BR7-21</strain>
    </source>
</reference>
<dbReference type="Gene3D" id="1.20.5.1930">
    <property type="match status" value="1"/>
</dbReference>